<organism evidence="2 3">
    <name type="scientific">Ensete ventricosum</name>
    <name type="common">Abyssinian banana</name>
    <name type="synonym">Musa ensete</name>
    <dbReference type="NCBI Taxonomy" id="4639"/>
    <lineage>
        <taxon>Eukaryota</taxon>
        <taxon>Viridiplantae</taxon>
        <taxon>Streptophyta</taxon>
        <taxon>Embryophyta</taxon>
        <taxon>Tracheophyta</taxon>
        <taxon>Spermatophyta</taxon>
        <taxon>Magnoliopsida</taxon>
        <taxon>Liliopsida</taxon>
        <taxon>Zingiberales</taxon>
        <taxon>Musaceae</taxon>
        <taxon>Ensete</taxon>
    </lineage>
</organism>
<dbReference type="Proteomes" id="UP000287651">
    <property type="component" value="Unassembled WGS sequence"/>
</dbReference>
<gene>
    <name evidence="2" type="ORF">B296_00042502</name>
</gene>
<evidence type="ECO:0000313" key="2">
    <source>
        <dbReference type="EMBL" id="RRT38782.1"/>
    </source>
</evidence>
<reference evidence="2 3" key="1">
    <citation type="journal article" date="2014" name="Agronomy (Basel)">
        <title>A Draft Genome Sequence for Ensete ventricosum, the Drought-Tolerant Tree Against Hunger.</title>
        <authorList>
            <person name="Harrison J."/>
            <person name="Moore K.A."/>
            <person name="Paszkiewicz K."/>
            <person name="Jones T."/>
            <person name="Grant M."/>
            <person name="Ambacheew D."/>
            <person name="Muzemil S."/>
            <person name="Studholme D.J."/>
        </authorList>
    </citation>
    <scope>NUCLEOTIDE SEQUENCE [LARGE SCALE GENOMIC DNA]</scope>
</reference>
<comment type="caution">
    <text evidence="2">The sequence shown here is derived from an EMBL/GenBank/DDBJ whole genome shotgun (WGS) entry which is preliminary data.</text>
</comment>
<dbReference type="AlphaFoldDB" id="A0A426XH55"/>
<name>A0A426XH55_ENSVE</name>
<evidence type="ECO:0000256" key="1">
    <source>
        <dbReference type="SAM" id="MobiDB-lite"/>
    </source>
</evidence>
<feature type="region of interest" description="Disordered" evidence="1">
    <location>
        <begin position="1"/>
        <end position="102"/>
    </location>
</feature>
<proteinExistence type="predicted"/>
<feature type="compositionally biased region" description="Low complexity" evidence="1">
    <location>
        <begin position="86"/>
        <end position="102"/>
    </location>
</feature>
<feature type="non-terminal residue" evidence="2">
    <location>
        <position position="1"/>
    </location>
</feature>
<protein>
    <submittedName>
        <fullName evidence="2">Uncharacterized protein</fullName>
    </submittedName>
</protein>
<dbReference type="EMBL" id="AMZH03020867">
    <property type="protein sequence ID" value="RRT38782.1"/>
    <property type="molecule type" value="Genomic_DNA"/>
</dbReference>
<feature type="compositionally biased region" description="Polar residues" evidence="1">
    <location>
        <begin position="1"/>
        <end position="15"/>
    </location>
</feature>
<evidence type="ECO:0000313" key="3">
    <source>
        <dbReference type="Proteomes" id="UP000287651"/>
    </source>
</evidence>
<accession>A0A426XH55</accession>
<sequence length="153" mass="16335">SNHVSSFPLYSNPPFSKSIEEPDSYLSTRRSSPCPLPPWPLSLGLVARRRSGGLAGRSSASVDDHRRGPPPTRALSLPLPLPPLPRAARGGSSASSLALASSSPPCFAPMVAHPPPLLQITPRMKTAVHDSVSYEPEDIDMPKELHGFNQVIS</sequence>